<dbReference type="Proteomes" id="UP000256328">
    <property type="component" value="Unassembled WGS sequence"/>
</dbReference>
<name>A0A3D8Q8G6_9HELO</name>
<comment type="caution">
    <text evidence="2">The sequence shown here is derived from an EMBL/GenBank/DDBJ whole genome shotgun (WGS) entry which is preliminary data.</text>
</comment>
<reference evidence="2 3" key="1">
    <citation type="journal article" date="2018" name="IMA Fungus">
        <title>IMA Genome-F 9: Draft genome sequence of Annulohypoxylon stygium, Aspergillus mulundensis, Berkeleyomyces basicola (syn. Thielaviopsis basicola), Ceratocystis smalleyi, two Cercospora beticola strains, Coleophoma cylindrospora, Fusarium fracticaudum, Phialophora cf. hyalina, and Morchella septimelata.</title>
        <authorList>
            <person name="Wingfield B.D."/>
            <person name="Bills G.F."/>
            <person name="Dong Y."/>
            <person name="Huang W."/>
            <person name="Nel W.J."/>
            <person name="Swalarsk-Parry B.S."/>
            <person name="Vaghefi N."/>
            <person name="Wilken P.M."/>
            <person name="An Z."/>
            <person name="de Beer Z.W."/>
            <person name="De Vos L."/>
            <person name="Chen L."/>
            <person name="Duong T.A."/>
            <person name="Gao Y."/>
            <person name="Hammerbacher A."/>
            <person name="Kikkert J.R."/>
            <person name="Li Y."/>
            <person name="Li H."/>
            <person name="Li K."/>
            <person name="Li Q."/>
            <person name="Liu X."/>
            <person name="Ma X."/>
            <person name="Naidoo K."/>
            <person name="Pethybridge S.J."/>
            <person name="Sun J."/>
            <person name="Steenkamp E.T."/>
            <person name="van der Nest M.A."/>
            <person name="van Wyk S."/>
            <person name="Wingfield M.J."/>
            <person name="Xiong C."/>
            <person name="Yue Q."/>
            <person name="Zhang X."/>
        </authorList>
    </citation>
    <scope>NUCLEOTIDE SEQUENCE [LARGE SCALE GENOMIC DNA]</scope>
    <source>
        <strain evidence="2 3">BP5796</strain>
    </source>
</reference>
<feature type="region of interest" description="Disordered" evidence="1">
    <location>
        <begin position="221"/>
        <end position="270"/>
    </location>
</feature>
<evidence type="ECO:0000313" key="2">
    <source>
        <dbReference type="EMBL" id="RDW57734.1"/>
    </source>
</evidence>
<proteinExistence type="predicted"/>
<protein>
    <submittedName>
        <fullName evidence="2">Uncharacterized protein</fullName>
    </submittedName>
</protein>
<gene>
    <name evidence="2" type="ORF">BP5796_12535</name>
</gene>
<dbReference type="OrthoDB" id="4500473at2759"/>
<keyword evidence="3" id="KW-1185">Reference proteome</keyword>
<dbReference type="EMBL" id="PDLN01000022">
    <property type="protein sequence ID" value="RDW57734.1"/>
    <property type="molecule type" value="Genomic_DNA"/>
</dbReference>
<evidence type="ECO:0000313" key="3">
    <source>
        <dbReference type="Proteomes" id="UP000256328"/>
    </source>
</evidence>
<feature type="compositionally biased region" description="Basic and acidic residues" evidence="1">
    <location>
        <begin position="252"/>
        <end position="262"/>
    </location>
</feature>
<feature type="compositionally biased region" description="Acidic residues" evidence="1">
    <location>
        <begin position="230"/>
        <end position="245"/>
    </location>
</feature>
<sequence>MKAKKTYFIVAPGSSSAVGPIALGNVISDPALPDSAINPQPIIFPPSVTISHGIPLKNWKWSKSPSVQIDGGIYAQFVTVVDGEIRAHREKETTREYSCQELRTQSFQINEEYVEAIKAVPEIQAKVLRRERLYVITGVKIATGATVNEQTLKSLGFRLAAMVDLTAVTTVPVKVGPQFEFNNKDPESLTYDIDEAFVFAYRLEEIFYRWRSIRHRPFGKEGDLHGLPDQDQDSNSEDEDGDDTMDNFVFDKPQDHDLDSVEKGQQLGKVKDDEGVEYEVVLIQR</sequence>
<accession>A0A3D8Q8G6</accession>
<organism evidence="2 3">
    <name type="scientific">Coleophoma crateriformis</name>
    <dbReference type="NCBI Taxonomy" id="565419"/>
    <lineage>
        <taxon>Eukaryota</taxon>
        <taxon>Fungi</taxon>
        <taxon>Dikarya</taxon>
        <taxon>Ascomycota</taxon>
        <taxon>Pezizomycotina</taxon>
        <taxon>Leotiomycetes</taxon>
        <taxon>Helotiales</taxon>
        <taxon>Dermateaceae</taxon>
        <taxon>Coleophoma</taxon>
    </lineage>
</organism>
<evidence type="ECO:0000256" key="1">
    <source>
        <dbReference type="SAM" id="MobiDB-lite"/>
    </source>
</evidence>
<dbReference type="AlphaFoldDB" id="A0A3D8Q8G6"/>